<dbReference type="PANTHER" id="PTHR10844:SF13">
    <property type="entry name" value="CAVEOLIN"/>
    <property type="match status" value="1"/>
</dbReference>
<keyword evidence="7" id="KW-0812">Transmembrane</keyword>
<evidence type="ECO:0000256" key="7">
    <source>
        <dbReference type="SAM" id="Phobius"/>
    </source>
</evidence>
<organism evidence="8 9">
    <name type="scientific">Podarcis muralis</name>
    <name type="common">Wall lizard</name>
    <name type="synonym">Lacerta muralis</name>
    <dbReference type="NCBI Taxonomy" id="64176"/>
    <lineage>
        <taxon>Eukaryota</taxon>
        <taxon>Metazoa</taxon>
        <taxon>Chordata</taxon>
        <taxon>Craniata</taxon>
        <taxon>Vertebrata</taxon>
        <taxon>Euteleostomi</taxon>
        <taxon>Lepidosauria</taxon>
        <taxon>Squamata</taxon>
        <taxon>Bifurcata</taxon>
        <taxon>Unidentata</taxon>
        <taxon>Episquamata</taxon>
        <taxon>Laterata</taxon>
        <taxon>Lacertibaenia</taxon>
        <taxon>Lacertidae</taxon>
        <taxon>Podarcis</taxon>
    </lineage>
</organism>
<evidence type="ECO:0000256" key="4">
    <source>
        <dbReference type="ARBA" id="ARBA00023034"/>
    </source>
</evidence>
<reference evidence="8" key="2">
    <citation type="submission" date="2025-08" db="UniProtKB">
        <authorList>
            <consortium name="Ensembl"/>
        </authorList>
    </citation>
    <scope>IDENTIFICATION</scope>
</reference>
<evidence type="ECO:0000256" key="6">
    <source>
        <dbReference type="RuleBase" id="RU000680"/>
    </source>
</evidence>
<dbReference type="GO" id="GO:0030154">
    <property type="term" value="P:cell differentiation"/>
    <property type="evidence" value="ECO:0007669"/>
    <property type="project" value="TreeGrafter"/>
</dbReference>
<dbReference type="GeneID" id="114587875"/>
<keyword evidence="9" id="KW-1185">Reference proteome</keyword>
<keyword evidence="3 6" id="KW-1003">Cell membrane</keyword>
<dbReference type="KEGG" id="pmua:114587875"/>
<dbReference type="OMA" id="HLNETRI"/>
<gene>
    <name evidence="8" type="primary">LOC114587875</name>
</gene>
<dbReference type="RefSeq" id="XP_028568555.1">
    <property type="nucleotide sequence ID" value="XM_028712722.1"/>
</dbReference>
<reference evidence="8 9" key="1">
    <citation type="journal article" date="2019" name="Proc. Natl. Acad. Sci. U.S.A.">
        <title>Regulatory changes in pterin and carotenoid genes underlie balanced color polymorphisms in the wall lizard.</title>
        <authorList>
            <person name="Andrade P."/>
            <person name="Pinho C."/>
            <person name="Perez I de Lanuza G."/>
            <person name="Afonso S."/>
            <person name="Brejcha J."/>
            <person name="Rubin C.J."/>
            <person name="Wallerman O."/>
            <person name="Pereira P."/>
            <person name="Sabatino S.J."/>
            <person name="Bellati A."/>
            <person name="Pellitteri-Rosa D."/>
            <person name="Bosakova Z."/>
            <person name="Bunikis I."/>
            <person name="Carretero M.A."/>
            <person name="Feiner N."/>
            <person name="Marsik P."/>
            <person name="Pauperio F."/>
            <person name="Salvi D."/>
            <person name="Soler L."/>
            <person name="While G.M."/>
            <person name="Uller T."/>
            <person name="Font E."/>
            <person name="Andersson L."/>
            <person name="Carneiro M."/>
        </authorList>
    </citation>
    <scope>NUCLEOTIDE SEQUENCE</scope>
</reference>
<evidence type="ECO:0000256" key="5">
    <source>
        <dbReference type="ARBA" id="ARBA00023136"/>
    </source>
</evidence>
<reference evidence="8" key="3">
    <citation type="submission" date="2025-09" db="UniProtKB">
        <authorList>
            <consortium name="Ensembl"/>
        </authorList>
    </citation>
    <scope>IDENTIFICATION</scope>
</reference>
<dbReference type="GO" id="GO:0051480">
    <property type="term" value="P:regulation of cytosolic calcium ion concentration"/>
    <property type="evidence" value="ECO:0007669"/>
    <property type="project" value="TreeGrafter"/>
</dbReference>
<dbReference type="GO" id="GO:0005925">
    <property type="term" value="C:focal adhesion"/>
    <property type="evidence" value="ECO:0007669"/>
    <property type="project" value="TreeGrafter"/>
</dbReference>
<dbReference type="GO" id="GO:0070836">
    <property type="term" value="P:caveola assembly"/>
    <property type="evidence" value="ECO:0007669"/>
    <property type="project" value="InterPro"/>
</dbReference>
<dbReference type="Proteomes" id="UP000472272">
    <property type="component" value="Chromosome 17"/>
</dbReference>
<evidence type="ECO:0000256" key="2">
    <source>
        <dbReference type="ARBA" id="ARBA00010988"/>
    </source>
</evidence>
<keyword evidence="4 6" id="KW-0333">Golgi apparatus</keyword>
<dbReference type="GO" id="GO:0060090">
    <property type="term" value="F:molecular adaptor activity"/>
    <property type="evidence" value="ECO:0007669"/>
    <property type="project" value="TreeGrafter"/>
</dbReference>
<feature type="transmembrane region" description="Helical" evidence="7">
    <location>
        <begin position="134"/>
        <end position="160"/>
    </location>
</feature>
<comment type="similarity">
    <text evidence="2 6">Belongs to the caveolin family.</text>
</comment>
<dbReference type="GO" id="GO:0005901">
    <property type="term" value="C:caveola"/>
    <property type="evidence" value="ECO:0007669"/>
    <property type="project" value="UniProtKB-SubCell"/>
</dbReference>
<dbReference type="Pfam" id="PF01146">
    <property type="entry name" value="Caveolin"/>
    <property type="match status" value="1"/>
</dbReference>
<accession>A0A670K7V1</accession>
<comment type="function">
    <text evidence="6">May act as a scaffolding protein within caveolar membranes. Interacts directly with G-protein alpha subunits and can functionally regulate their activity.</text>
</comment>
<dbReference type="Ensembl" id="ENSPMRT00000034869.1">
    <property type="protein sequence ID" value="ENSPMRP00000032871.1"/>
    <property type="gene ID" value="ENSPMRG00000021311.1"/>
</dbReference>
<evidence type="ECO:0000313" key="8">
    <source>
        <dbReference type="Ensembl" id="ENSPMRP00000032871.1"/>
    </source>
</evidence>
<name>A0A670K7V1_PODMU</name>
<dbReference type="AlphaFoldDB" id="A0A670K7V1"/>
<dbReference type="PANTHER" id="PTHR10844">
    <property type="entry name" value="CAVEOLIN"/>
    <property type="match status" value="1"/>
</dbReference>
<proteinExistence type="inferred from homology"/>
<evidence type="ECO:0000256" key="1">
    <source>
        <dbReference type="ARBA" id="ARBA00004202"/>
    </source>
</evidence>
<feature type="transmembrane region" description="Helical" evidence="7">
    <location>
        <begin position="88"/>
        <end position="114"/>
    </location>
</feature>
<evidence type="ECO:0000256" key="3">
    <source>
        <dbReference type="ARBA" id="ARBA00022475"/>
    </source>
</evidence>
<dbReference type="InterPro" id="IPR001612">
    <property type="entry name" value="Caveolin"/>
</dbReference>
<keyword evidence="5 6" id="KW-0472">Membrane</keyword>
<dbReference type="OrthoDB" id="5917823at2759"/>
<sequence length="163" mass="18416">MISNDYLIECKLDPEDPHLQEPGSPMFLQSAINTPPKADPRDPRGINQHLKLEFSDILAEPSSFRSFDRVWTWSDIVFESSRLWCYRIISLLCAVPVSLFSGFLFACLGCLHIWCVMPCIQLCTMAMPPVRTLWASILDVVVAPLFTSLGRCCSAIYLTVTQK</sequence>
<comment type="subcellular location">
    <subcellularLocation>
        <location evidence="1 6">Cell membrane</location>
        <topology evidence="1 6">Peripheral membrane protein</topology>
    </subcellularLocation>
    <subcellularLocation>
        <location evidence="6">Golgi apparatus membrane</location>
        <topology evidence="6">Peripheral membrane protein</topology>
    </subcellularLocation>
    <subcellularLocation>
        <location evidence="6">Membrane</location>
        <location evidence="6">Caveola</location>
        <topology evidence="6">Peripheral membrane protein</topology>
    </subcellularLocation>
</comment>
<evidence type="ECO:0000313" key="9">
    <source>
        <dbReference type="Proteomes" id="UP000472272"/>
    </source>
</evidence>
<keyword evidence="7" id="KW-1133">Transmembrane helix</keyword>
<dbReference type="GO" id="GO:0042383">
    <property type="term" value="C:sarcolemma"/>
    <property type="evidence" value="ECO:0007669"/>
    <property type="project" value="TreeGrafter"/>
</dbReference>
<protein>
    <recommendedName>
        <fullName evidence="6">Caveolin</fullName>
    </recommendedName>
</protein>
<dbReference type="GO" id="GO:0000139">
    <property type="term" value="C:Golgi membrane"/>
    <property type="evidence" value="ECO:0007669"/>
    <property type="project" value="UniProtKB-SubCell"/>
</dbReference>
<dbReference type="GeneTree" id="ENSGT00950000183006"/>